<proteinExistence type="predicted"/>
<name>A0A150FWH4_GONPE</name>
<gene>
    <name evidence="2" type="ORF">GPECTOR_241g581</name>
</gene>
<keyword evidence="1" id="KW-0175">Coiled coil</keyword>
<dbReference type="EMBL" id="LSYV01000240">
    <property type="protein sequence ID" value="KXZ41928.1"/>
    <property type="molecule type" value="Genomic_DNA"/>
</dbReference>
<accession>A0A150FWH4</accession>
<keyword evidence="3" id="KW-1185">Reference proteome</keyword>
<organism evidence="2 3">
    <name type="scientific">Gonium pectorale</name>
    <name type="common">Green alga</name>
    <dbReference type="NCBI Taxonomy" id="33097"/>
    <lineage>
        <taxon>Eukaryota</taxon>
        <taxon>Viridiplantae</taxon>
        <taxon>Chlorophyta</taxon>
        <taxon>core chlorophytes</taxon>
        <taxon>Chlorophyceae</taxon>
        <taxon>CS clade</taxon>
        <taxon>Chlamydomonadales</taxon>
        <taxon>Volvocaceae</taxon>
        <taxon>Gonium</taxon>
    </lineage>
</organism>
<protein>
    <submittedName>
        <fullName evidence="2">Uncharacterized protein</fullName>
    </submittedName>
</protein>
<sequence length="86" mass="10045">MASSTSLAFLEGEIKVEVEEKLSEPGISEEEKQRLEDYLRKEKEQLCKEKEQLRKKEEQLREEKLLRLKEEERLAGEGSGPLVLRS</sequence>
<evidence type="ECO:0000313" key="2">
    <source>
        <dbReference type="EMBL" id="KXZ41928.1"/>
    </source>
</evidence>
<evidence type="ECO:0000313" key="3">
    <source>
        <dbReference type="Proteomes" id="UP000075714"/>
    </source>
</evidence>
<feature type="coiled-coil region" evidence="1">
    <location>
        <begin position="36"/>
        <end position="74"/>
    </location>
</feature>
<dbReference type="AlphaFoldDB" id="A0A150FWH4"/>
<evidence type="ECO:0000256" key="1">
    <source>
        <dbReference type="SAM" id="Coils"/>
    </source>
</evidence>
<reference evidence="3" key="1">
    <citation type="journal article" date="2016" name="Nat. Commun.">
        <title>The Gonium pectorale genome demonstrates co-option of cell cycle regulation during the evolution of multicellularity.</title>
        <authorList>
            <person name="Hanschen E.R."/>
            <person name="Marriage T.N."/>
            <person name="Ferris P.J."/>
            <person name="Hamaji T."/>
            <person name="Toyoda A."/>
            <person name="Fujiyama A."/>
            <person name="Neme R."/>
            <person name="Noguchi H."/>
            <person name="Minakuchi Y."/>
            <person name="Suzuki M."/>
            <person name="Kawai-Toyooka H."/>
            <person name="Smith D.R."/>
            <person name="Sparks H."/>
            <person name="Anderson J."/>
            <person name="Bakaric R."/>
            <person name="Luria V."/>
            <person name="Karger A."/>
            <person name="Kirschner M.W."/>
            <person name="Durand P.M."/>
            <person name="Michod R.E."/>
            <person name="Nozaki H."/>
            <person name="Olson B.J."/>
        </authorList>
    </citation>
    <scope>NUCLEOTIDE SEQUENCE [LARGE SCALE GENOMIC DNA]</scope>
    <source>
        <strain evidence="3">NIES-2863</strain>
    </source>
</reference>
<comment type="caution">
    <text evidence="2">The sequence shown here is derived from an EMBL/GenBank/DDBJ whole genome shotgun (WGS) entry which is preliminary data.</text>
</comment>
<dbReference type="Proteomes" id="UP000075714">
    <property type="component" value="Unassembled WGS sequence"/>
</dbReference>